<evidence type="ECO:0000256" key="1">
    <source>
        <dbReference type="SAM" id="Phobius"/>
    </source>
</evidence>
<keyword evidence="1" id="KW-0472">Membrane</keyword>
<protein>
    <submittedName>
        <fullName evidence="2">Uncharacterized protein</fullName>
    </submittedName>
</protein>
<keyword evidence="3" id="KW-1185">Reference proteome</keyword>
<comment type="caution">
    <text evidence="2">The sequence shown here is derived from an EMBL/GenBank/DDBJ whole genome shotgun (WGS) entry which is preliminary data.</text>
</comment>
<dbReference type="Proteomes" id="UP000660745">
    <property type="component" value="Unassembled WGS sequence"/>
</dbReference>
<organism evidence="2 3">
    <name type="scientific">Nonomuraea glycinis</name>
    <dbReference type="NCBI Taxonomy" id="2047744"/>
    <lineage>
        <taxon>Bacteria</taxon>
        <taxon>Bacillati</taxon>
        <taxon>Actinomycetota</taxon>
        <taxon>Actinomycetes</taxon>
        <taxon>Streptosporangiales</taxon>
        <taxon>Streptosporangiaceae</taxon>
        <taxon>Nonomuraea</taxon>
    </lineage>
</organism>
<keyword evidence="1" id="KW-0812">Transmembrane</keyword>
<dbReference type="EMBL" id="BMNK01000023">
    <property type="protein sequence ID" value="GGP17146.1"/>
    <property type="molecule type" value="Genomic_DNA"/>
</dbReference>
<proteinExistence type="predicted"/>
<accession>A0A918ADJ5</accession>
<reference evidence="2" key="1">
    <citation type="journal article" date="2014" name="Int. J. Syst. Evol. Microbiol.">
        <title>Complete genome sequence of Corynebacterium casei LMG S-19264T (=DSM 44701T), isolated from a smear-ripened cheese.</title>
        <authorList>
            <consortium name="US DOE Joint Genome Institute (JGI-PGF)"/>
            <person name="Walter F."/>
            <person name="Albersmeier A."/>
            <person name="Kalinowski J."/>
            <person name="Ruckert C."/>
        </authorList>
    </citation>
    <scope>NUCLEOTIDE SEQUENCE</scope>
    <source>
        <strain evidence="2">CGMCC 4.7430</strain>
    </source>
</reference>
<sequence length="62" mass="5978">MVDTSGGATLEAAVVDMPAPRTSEHPVRAANGFVMLGVATALTLGGIALLVVGIAMLASGAG</sequence>
<evidence type="ECO:0000313" key="2">
    <source>
        <dbReference type="EMBL" id="GGP17146.1"/>
    </source>
</evidence>
<dbReference type="AlphaFoldDB" id="A0A918ADJ5"/>
<gene>
    <name evidence="2" type="ORF">GCM10012278_83780</name>
</gene>
<reference evidence="2" key="2">
    <citation type="submission" date="2020-09" db="EMBL/GenBank/DDBJ databases">
        <authorList>
            <person name="Sun Q."/>
            <person name="Zhou Y."/>
        </authorList>
    </citation>
    <scope>NUCLEOTIDE SEQUENCE</scope>
    <source>
        <strain evidence="2">CGMCC 4.7430</strain>
    </source>
</reference>
<keyword evidence="1" id="KW-1133">Transmembrane helix</keyword>
<dbReference type="RefSeq" id="WP_225278169.1">
    <property type="nucleotide sequence ID" value="NZ_BMNK01000023.1"/>
</dbReference>
<name>A0A918ADJ5_9ACTN</name>
<evidence type="ECO:0000313" key="3">
    <source>
        <dbReference type="Proteomes" id="UP000660745"/>
    </source>
</evidence>
<feature type="transmembrane region" description="Helical" evidence="1">
    <location>
        <begin position="33"/>
        <end position="58"/>
    </location>
</feature>